<dbReference type="AlphaFoldDB" id="A0A4C1W2N6"/>
<dbReference type="EMBL" id="BGZK01000467">
    <property type="protein sequence ID" value="GBP45303.1"/>
    <property type="molecule type" value="Genomic_DNA"/>
</dbReference>
<accession>A0A4C1W2N6</accession>
<name>A0A4C1W2N6_EUMVA</name>
<evidence type="ECO:0000256" key="1">
    <source>
        <dbReference type="SAM" id="MobiDB-lite"/>
    </source>
</evidence>
<feature type="region of interest" description="Disordered" evidence="1">
    <location>
        <begin position="53"/>
        <end position="91"/>
    </location>
</feature>
<proteinExistence type="predicted"/>
<feature type="compositionally biased region" description="Low complexity" evidence="1">
    <location>
        <begin position="71"/>
        <end position="80"/>
    </location>
</feature>
<dbReference type="Proteomes" id="UP000299102">
    <property type="component" value="Unassembled WGS sequence"/>
</dbReference>
<reference evidence="2 3" key="1">
    <citation type="journal article" date="2019" name="Commun. Biol.">
        <title>The bagworm genome reveals a unique fibroin gene that provides high tensile strength.</title>
        <authorList>
            <person name="Kono N."/>
            <person name="Nakamura H."/>
            <person name="Ohtoshi R."/>
            <person name="Tomita M."/>
            <person name="Numata K."/>
            <person name="Arakawa K."/>
        </authorList>
    </citation>
    <scope>NUCLEOTIDE SEQUENCE [LARGE SCALE GENOMIC DNA]</scope>
</reference>
<comment type="caution">
    <text evidence="2">The sequence shown here is derived from an EMBL/GenBank/DDBJ whole genome shotgun (WGS) entry which is preliminary data.</text>
</comment>
<organism evidence="2 3">
    <name type="scientific">Eumeta variegata</name>
    <name type="common">Bagworm moth</name>
    <name type="synonym">Eumeta japonica</name>
    <dbReference type="NCBI Taxonomy" id="151549"/>
    <lineage>
        <taxon>Eukaryota</taxon>
        <taxon>Metazoa</taxon>
        <taxon>Ecdysozoa</taxon>
        <taxon>Arthropoda</taxon>
        <taxon>Hexapoda</taxon>
        <taxon>Insecta</taxon>
        <taxon>Pterygota</taxon>
        <taxon>Neoptera</taxon>
        <taxon>Endopterygota</taxon>
        <taxon>Lepidoptera</taxon>
        <taxon>Glossata</taxon>
        <taxon>Ditrysia</taxon>
        <taxon>Tineoidea</taxon>
        <taxon>Psychidae</taxon>
        <taxon>Oiketicinae</taxon>
        <taxon>Eumeta</taxon>
    </lineage>
</organism>
<protein>
    <submittedName>
        <fullName evidence="2">Uncharacterized protein</fullName>
    </submittedName>
</protein>
<gene>
    <name evidence="2" type="ORF">EVAR_29051_1</name>
</gene>
<feature type="compositionally biased region" description="Polar residues" evidence="1">
    <location>
        <begin position="81"/>
        <end position="91"/>
    </location>
</feature>
<evidence type="ECO:0000313" key="3">
    <source>
        <dbReference type="Proteomes" id="UP000299102"/>
    </source>
</evidence>
<evidence type="ECO:0000313" key="2">
    <source>
        <dbReference type="EMBL" id="GBP45303.1"/>
    </source>
</evidence>
<sequence length="91" mass="9760">MELANNEQMTWTGFTVVLCRTNKVIAVRRCGARAPPRRFQSWSTKADELRNILTDGRGGGVSAVGRRRRAAPPVGSRSSATGNGSSEGILS</sequence>
<keyword evidence="3" id="KW-1185">Reference proteome</keyword>